<dbReference type="PROSITE" id="PS50076">
    <property type="entry name" value="DNAJ_2"/>
    <property type="match status" value="1"/>
</dbReference>
<dbReference type="PANTHER" id="PTHR43999">
    <property type="entry name" value="DNAJ HOMOLOG SUBFAMILY C MEMBER 2"/>
    <property type="match status" value="1"/>
</dbReference>
<comment type="caution">
    <text evidence="3">The sequence shown here is derived from an EMBL/GenBank/DDBJ whole genome shotgun (WGS) entry which is preliminary data.</text>
</comment>
<feature type="compositionally biased region" description="Basic and acidic residues" evidence="1">
    <location>
        <begin position="265"/>
        <end position="293"/>
    </location>
</feature>
<dbReference type="GO" id="GO:0043022">
    <property type="term" value="F:ribosome binding"/>
    <property type="evidence" value="ECO:0007669"/>
    <property type="project" value="InterPro"/>
</dbReference>
<dbReference type="PROSITE" id="PS00636">
    <property type="entry name" value="DNAJ_1"/>
    <property type="match status" value="1"/>
</dbReference>
<dbReference type="InterPro" id="IPR018253">
    <property type="entry name" value="DnaJ_domain_CS"/>
</dbReference>
<feature type="region of interest" description="Disordered" evidence="1">
    <location>
        <begin position="265"/>
        <end position="321"/>
    </location>
</feature>
<dbReference type="Proteomes" id="UP000015354">
    <property type="component" value="Unassembled WGS sequence"/>
</dbReference>
<dbReference type="Pfam" id="PF00226">
    <property type="entry name" value="DnaJ"/>
    <property type="match status" value="1"/>
</dbReference>
<dbReference type="GO" id="GO:0005829">
    <property type="term" value="C:cytosol"/>
    <property type="evidence" value="ECO:0007669"/>
    <property type="project" value="TreeGrafter"/>
</dbReference>
<dbReference type="PANTHER" id="PTHR43999:SF1">
    <property type="entry name" value="DNAJ HOMOLOG SUBFAMILY C MEMBER 2"/>
    <property type="match status" value="1"/>
</dbReference>
<dbReference type="EMBL" id="ATMH01005032">
    <property type="protein sequence ID" value="EPY28548.1"/>
    <property type="molecule type" value="Genomic_DNA"/>
</dbReference>
<evidence type="ECO:0000256" key="1">
    <source>
        <dbReference type="SAM" id="MobiDB-lite"/>
    </source>
</evidence>
<evidence type="ECO:0000313" key="4">
    <source>
        <dbReference type="Proteomes" id="UP000015354"/>
    </source>
</evidence>
<dbReference type="AlphaFoldDB" id="S9UI01"/>
<dbReference type="GO" id="GO:0006450">
    <property type="term" value="P:regulation of translational fidelity"/>
    <property type="evidence" value="ECO:0007669"/>
    <property type="project" value="InterPro"/>
</dbReference>
<feature type="domain" description="J" evidence="2">
    <location>
        <begin position="87"/>
        <end position="152"/>
    </location>
</feature>
<sequence length="468" mass="54302">MVATRAVYPAGLAYVERAALLVQLRQEERRWQQCHADPSLAQLYHDHAQARHADVNLNEGEEESQTRYQASKKKKFVKLSDDDLLIDWYDVLKLEQQDGATEEQIRNAYRRRCLETHPDKQRNHSDELFKQVQRAFDILGDPEVRLTYDSSRPFDDAIPEETLGDKDFYATFAPVFERNKKWSRDSALPSLGTDATPIKDVVRFYDRWNSYQSWRDFSHAADLEEIHEDMPREEKRFYLRENERQLAHFKREEQQRIRALVERARKNDPRLQRQRQAEDDKRRREVEARDAFRAKLQNEQQQKRLEQEERERAKKEAERRAAQEIKDAMRQAHTDVVALFVSHQLLDEASSNKLFCTVVRQSNITWLFSKINQLAAAQQVLARLQGLSTARVPRHSTTLDSAVAADATADEEEKQEVEVVLVFNAIIHEKEREVGFTRYGDPVKKAPAAKQPAAATSAAAAGAPAPAW</sequence>
<dbReference type="Gene3D" id="1.10.287.110">
    <property type="entry name" value="DnaJ domain"/>
    <property type="match status" value="1"/>
</dbReference>
<dbReference type="SMART" id="SM00271">
    <property type="entry name" value="DnaJ"/>
    <property type="match status" value="1"/>
</dbReference>
<dbReference type="OrthoDB" id="1690618at2759"/>
<dbReference type="InterPro" id="IPR044634">
    <property type="entry name" value="Zuotin/DnaJC2"/>
</dbReference>
<reference evidence="3 4" key="1">
    <citation type="journal article" date="2013" name="PLoS ONE">
        <title>Predicting the Proteins of Angomonas deanei, Strigomonas culicis and Their Respective Endosymbionts Reveals New Aspects of the Trypanosomatidae Family.</title>
        <authorList>
            <person name="Motta M.C."/>
            <person name="Martins A.C."/>
            <person name="de Souza S.S."/>
            <person name="Catta-Preta C.M."/>
            <person name="Silva R."/>
            <person name="Klein C.C."/>
            <person name="de Almeida L.G."/>
            <person name="de Lima Cunha O."/>
            <person name="Ciapina L.P."/>
            <person name="Brocchi M."/>
            <person name="Colabardini A.C."/>
            <person name="de Araujo Lima B."/>
            <person name="Machado C.R."/>
            <person name="de Almeida Soares C.M."/>
            <person name="Probst C.M."/>
            <person name="de Menezes C.B."/>
            <person name="Thompson C.E."/>
            <person name="Bartholomeu D.C."/>
            <person name="Gradia D.F."/>
            <person name="Pavoni D.P."/>
            <person name="Grisard E.C."/>
            <person name="Fantinatti-Garboggini F."/>
            <person name="Marchini F.K."/>
            <person name="Rodrigues-Luiz G.F."/>
            <person name="Wagner G."/>
            <person name="Goldman G.H."/>
            <person name="Fietto J.L."/>
            <person name="Elias M.C."/>
            <person name="Goldman M.H."/>
            <person name="Sagot M.F."/>
            <person name="Pereira M."/>
            <person name="Stoco P.H."/>
            <person name="de Mendonca-Neto R.P."/>
            <person name="Teixeira S.M."/>
            <person name="Maciel T.E."/>
            <person name="de Oliveira Mendes T.A."/>
            <person name="Urmenyi T.P."/>
            <person name="de Souza W."/>
            <person name="Schenkman S."/>
            <person name="de Vasconcelos A.T."/>
        </authorList>
    </citation>
    <scope>NUCLEOTIDE SEQUENCE [LARGE SCALE GENOMIC DNA]</scope>
</reference>
<dbReference type="GO" id="GO:0051083">
    <property type="term" value="P:'de novo' cotranslational protein folding"/>
    <property type="evidence" value="ECO:0007669"/>
    <property type="project" value="InterPro"/>
</dbReference>
<organism evidence="3 4">
    <name type="scientific">Strigomonas culicis</name>
    <dbReference type="NCBI Taxonomy" id="28005"/>
    <lineage>
        <taxon>Eukaryota</taxon>
        <taxon>Discoba</taxon>
        <taxon>Euglenozoa</taxon>
        <taxon>Kinetoplastea</taxon>
        <taxon>Metakinetoplastina</taxon>
        <taxon>Trypanosomatida</taxon>
        <taxon>Trypanosomatidae</taxon>
        <taxon>Strigomonadinae</taxon>
        <taxon>Strigomonas</taxon>
    </lineage>
</organism>
<gene>
    <name evidence="3" type="ORF">STCU_05032</name>
</gene>
<dbReference type="InterPro" id="IPR001623">
    <property type="entry name" value="DnaJ_domain"/>
</dbReference>
<proteinExistence type="predicted"/>
<evidence type="ECO:0000259" key="2">
    <source>
        <dbReference type="PROSITE" id="PS50076"/>
    </source>
</evidence>
<evidence type="ECO:0000313" key="3">
    <source>
        <dbReference type="EMBL" id="EPY28548.1"/>
    </source>
</evidence>
<feature type="non-terminal residue" evidence="3">
    <location>
        <position position="468"/>
    </location>
</feature>
<dbReference type="SUPFAM" id="SSF46565">
    <property type="entry name" value="Chaperone J-domain"/>
    <property type="match status" value="1"/>
</dbReference>
<name>S9UI01_9TRYP</name>
<protein>
    <submittedName>
        <fullName evidence="3">DnaJ like protein subfamily C member 2</fullName>
    </submittedName>
</protein>
<dbReference type="InterPro" id="IPR036869">
    <property type="entry name" value="J_dom_sf"/>
</dbReference>
<dbReference type="Pfam" id="PF21884">
    <property type="entry name" value="ZUO1-like_ZHD"/>
    <property type="match status" value="1"/>
</dbReference>
<keyword evidence="4" id="KW-1185">Reference proteome</keyword>
<feature type="compositionally biased region" description="Basic and acidic residues" evidence="1">
    <location>
        <begin position="301"/>
        <end position="321"/>
    </location>
</feature>
<dbReference type="CDD" id="cd06257">
    <property type="entry name" value="DnaJ"/>
    <property type="match status" value="1"/>
</dbReference>
<dbReference type="GO" id="GO:0030544">
    <property type="term" value="F:Hsp70 protein binding"/>
    <property type="evidence" value="ECO:0007669"/>
    <property type="project" value="InterPro"/>
</dbReference>
<accession>S9UI01</accession>
<dbReference type="InterPro" id="IPR054076">
    <property type="entry name" value="ZUO1-like_ZHD"/>
</dbReference>